<keyword evidence="3" id="KW-1185">Reference proteome</keyword>
<gene>
    <name evidence="2" type="ORF">Fokcrypt_00351</name>
</gene>
<reference evidence="2" key="1">
    <citation type="submission" date="2022-10" db="EMBL/GenBank/DDBJ databases">
        <title>Host association and intracellularity evolved multiple times independently in the Rickettsiales.</title>
        <authorList>
            <person name="Castelli M."/>
            <person name="Nardi T."/>
            <person name="Gammuto L."/>
            <person name="Bellinzona G."/>
            <person name="Sabaneyeva E."/>
            <person name="Potekhin A."/>
            <person name="Serra V."/>
            <person name="Petroni G."/>
            <person name="Sassera D."/>
        </authorList>
    </citation>
    <scope>NUCLEOTIDE SEQUENCE [LARGE SCALE GENOMIC DNA]</scope>
    <source>
        <strain evidence="2">US_Bl 11III1</strain>
    </source>
</reference>
<dbReference type="Proteomes" id="UP001325140">
    <property type="component" value="Chromosome"/>
</dbReference>
<accession>A0ABZ0USF0</accession>
<evidence type="ECO:0000313" key="3">
    <source>
        <dbReference type="Proteomes" id="UP001325140"/>
    </source>
</evidence>
<protein>
    <submittedName>
        <fullName evidence="2">Tim44-like domain protein</fullName>
    </submittedName>
</protein>
<dbReference type="RefSeq" id="WP_323722479.1">
    <property type="nucleotide sequence ID" value="NZ_CP110343.1"/>
</dbReference>
<evidence type="ECO:0000313" key="2">
    <source>
        <dbReference type="EMBL" id="WPX97830.1"/>
    </source>
</evidence>
<dbReference type="InterPro" id="IPR032710">
    <property type="entry name" value="NTF2-like_dom_sf"/>
</dbReference>
<name>A0ABZ0USF0_9RICK</name>
<dbReference type="EMBL" id="CP110343">
    <property type="protein sequence ID" value="WPX97830.1"/>
    <property type="molecule type" value="Genomic_DNA"/>
</dbReference>
<proteinExistence type="predicted"/>
<dbReference type="InterPro" id="IPR007379">
    <property type="entry name" value="Tim44-like_dom"/>
</dbReference>
<dbReference type="NCBIfam" id="NF033779">
    <property type="entry name" value="Tim44_TimA_adap"/>
    <property type="match status" value="1"/>
</dbReference>
<dbReference type="Pfam" id="PF04280">
    <property type="entry name" value="Tim44"/>
    <property type="match status" value="1"/>
</dbReference>
<dbReference type="SMART" id="SM00978">
    <property type="entry name" value="Tim44"/>
    <property type="match status" value="1"/>
</dbReference>
<dbReference type="SUPFAM" id="SSF54427">
    <property type="entry name" value="NTF2-like"/>
    <property type="match status" value="1"/>
</dbReference>
<feature type="domain" description="Tim44-like" evidence="1">
    <location>
        <begin position="81"/>
        <end position="226"/>
    </location>
</feature>
<organism evidence="2 3">
    <name type="scientific">Candidatus Fokinia crypta</name>
    <dbReference type="NCBI Taxonomy" id="1920990"/>
    <lineage>
        <taxon>Bacteria</taxon>
        <taxon>Pseudomonadati</taxon>
        <taxon>Pseudomonadota</taxon>
        <taxon>Alphaproteobacteria</taxon>
        <taxon>Rickettsiales</taxon>
        <taxon>Candidatus Midichloriaceae</taxon>
        <taxon>Candidatus Fokinia</taxon>
    </lineage>
</organism>
<dbReference type="Gene3D" id="3.10.450.240">
    <property type="match status" value="1"/>
</dbReference>
<sequence>MHKIVELVFLAFVAFLIIRKLFAILGEVDRDNVAERVSQRKQYEDSKEMKDVIPKAQSVLEGATSRESDMSVEEARISPSLRNVIDNIRKVEHSFNVENFLHSVEKVYYIIQKSITSDSIDELEVLMEYDGYAKLKNVMLKNKERGYKVVKNVISVRDVDIVDAVISENNQSATISVEIQSEEIDYTVSSNDVIISGYKGTTSKIVMWKFSKVIGNGSVIWLLKEHELHL</sequence>
<evidence type="ECO:0000259" key="1">
    <source>
        <dbReference type="SMART" id="SM00978"/>
    </source>
</evidence>